<gene>
    <name evidence="5" type="ORF">EVG20_g5805</name>
</gene>
<protein>
    <recommendedName>
        <fullName evidence="4">Peptidase A1 domain-containing protein</fullName>
    </recommendedName>
</protein>
<dbReference type="Pfam" id="PF00026">
    <property type="entry name" value="Asp"/>
    <property type="match status" value="2"/>
</dbReference>
<organism evidence="5 6">
    <name type="scientific">Dentipellis fragilis</name>
    <dbReference type="NCBI Taxonomy" id="205917"/>
    <lineage>
        <taxon>Eukaryota</taxon>
        <taxon>Fungi</taxon>
        <taxon>Dikarya</taxon>
        <taxon>Basidiomycota</taxon>
        <taxon>Agaricomycotina</taxon>
        <taxon>Agaricomycetes</taxon>
        <taxon>Russulales</taxon>
        <taxon>Hericiaceae</taxon>
        <taxon>Dentipellis</taxon>
    </lineage>
</organism>
<dbReference type="GO" id="GO:0004190">
    <property type="term" value="F:aspartic-type endopeptidase activity"/>
    <property type="evidence" value="ECO:0007669"/>
    <property type="project" value="InterPro"/>
</dbReference>
<feature type="non-terminal residue" evidence="5">
    <location>
        <position position="629"/>
    </location>
</feature>
<feature type="domain" description="Peptidase A1" evidence="4">
    <location>
        <begin position="70"/>
        <end position="383"/>
    </location>
</feature>
<keyword evidence="2" id="KW-1015">Disulfide bond</keyword>
<keyword evidence="3" id="KW-0732">Signal</keyword>
<dbReference type="InterPro" id="IPR021109">
    <property type="entry name" value="Peptidase_aspartic_dom_sf"/>
</dbReference>
<dbReference type="InterPro" id="IPR033121">
    <property type="entry name" value="PEPTIDASE_A1"/>
</dbReference>
<dbReference type="PRINTS" id="PR00792">
    <property type="entry name" value="PEPSIN"/>
</dbReference>
<evidence type="ECO:0000259" key="4">
    <source>
        <dbReference type="PROSITE" id="PS51767"/>
    </source>
</evidence>
<evidence type="ECO:0000313" key="5">
    <source>
        <dbReference type="EMBL" id="TFY64842.1"/>
    </source>
</evidence>
<proteinExistence type="inferred from homology"/>
<dbReference type="OrthoDB" id="15189at2759"/>
<dbReference type="SUPFAM" id="SSF50630">
    <property type="entry name" value="Acid proteases"/>
    <property type="match status" value="2"/>
</dbReference>
<dbReference type="EMBL" id="SEOQ01000359">
    <property type="protein sequence ID" value="TFY64842.1"/>
    <property type="molecule type" value="Genomic_DNA"/>
</dbReference>
<dbReference type="AlphaFoldDB" id="A0A4Y9YRQ0"/>
<feature type="disulfide bond" evidence="2">
    <location>
        <begin position="310"/>
        <end position="344"/>
    </location>
</feature>
<dbReference type="InterPro" id="IPR034164">
    <property type="entry name" value="Pepsin-like_dom"/>
</dbReference>
<keyword evidence="6" id="KW-1185">Reference proteome</keyword>
<accession>A0A4Y9YRQ0</accession>
<feature type="signal peptide" evidence="3">
    <location>
        <begin position="1"/>
        <end position="26"/>
    </location>
</feature>
<comment type="similarity">
    <text evidence="1">Belongs to the peptidase A1 family.</text>
</comment>
<evidence type="ECO:0000256" key="1">
    <source>
        <dbReference type="ARBA" id="ARBA00007447"/>
    </source>
</evidence>
<dbReference type="InterPro" id="IPR001461">
    <property type="entry name" value="Aspartic_peptidase_A1"/>
</dbReference>
<evidence type="ECO:0000256" key="2">
    <source>
        <dbReference type="PIRSR" id="PIRSR601461-2"/>
    </source>
</evidence>
<evidence type="ECO:0000313" key="6">
    <source>
        <dbReference type="Proteomes" id="UP000298327"/>
    </source>
</evidence>
<sequence>MQPYSSFTILLYTIVLALSSPDFASAFPTVPRFSQSQVDYVGPTHNATLVRRAPSVIKVPLSIIGQDLAYTATVDLGTNPGPFTMQMDTGSSDFWVYADVCPQRGNHKFASKSASSTMNINPQNKWGFSYGDGTKVAGVLAQDTLSIGSAQVQGYIFGLVGHHSRSNRQQIHRRHRRLRDCPWLPHESPQLHTIPHAERSHPCQHHGLESSAPCRRRSWRRDLPRRADTSLFDETTEVTLTNLDGGYWRVPVTGTKINGAPFAAITGQRIGALDSGSTGLVMPLGDAAHLNSQFPNPLRDRQDGLFYVPCDAQLELSLTIGERDWPIDPRDLVLQQTRNPQGYCLSVIQAGPQSLQGSWVLGAAFMKNVYSTMNFDTNQIKIAKLRVSILDHIARNSVASSRVDIMSALDIFGTVGTAISIIAMVYNIIRKWLPRGQLQDLMQIIVEIEELYQNTTQEGLCVDKDTTAKYDTMIAYLRSDAEYFQARCAAAKNRFHLCWIMFRGLARQIEYLTMDAYGVGFCIRHLRKSKRLVEDAELRRGGIGRRLGLTEKFTMHLGSVVAYTKHRYPGKRIYEFDRYLTPPEADAPRISEPPKCDVNVVKLLTALSASPLDSLNDENVYLLVVSKSM</sequence>
<dbReference type="PANTHER" id="PTHR47966">
    <property type="entry name" value="BETA-SITE APP-CLEAVING ENZYME, ISOFORM A-RELATED"/>
    <property type="match status" value="1"/>
</dbReference>
<feature type="chain" id="PRO_5021343247" description="Peptidase A1 domain-containing protein" evidence="3">
    <location>
        <begin position="27"/>
        <end position="629"/>
    </location>
</feature>
<reference evidence="5 6" key="1">
    <citation type="submission" date="2019-02" db="EMBL/GenBank/DDBJ databases">
        <title>Genome sequencing of the rare red list fungi Dentipellis fragilis.</title>
        <authorList>
            <person name="Buettner E."/>
            <person name="Kellner H."/>
        </authorList>
    </citation>
    <scope>NUCLEOTIDE SEQUENCE [LARGE SCALE GENOMIC DNA]</scope>
    <source>
        <strain evidence="5 6">DSM 105465</strain>
    </source>
</reference>
<dbReference type="Proteomes" id="UP000298327">
    <property type="component" value="Unassembled WGS sequence"/>
</dbReference>
<dbReference type="PANTHER" id="PTHR47966:SF75">
    <property type="entry name" value="ENDOPEPTIDASE (CTSD), PUTATIVE (AFU_ORTHOLOGUE AFUA_4G07040)-RELATED"/>
    <property type="match status" value="1"/>
</dbReference>
<dbReference type="PROSITE" id="PS51767">
    <property type="entry name" value="PEPTIDASE_A1"/>
    <property type="match status" value="1"/>
</dbReference>
<comment type="caution">
    <text evidence="5">The sequence shown here is derived from an EMBL/GenBank/DDBJ whole genome shotgun (WGS) entry which is preliminary data.</text>
</comment>
<dbReference type="GO" id="GO:0006508">
    <property type="term" value="P:proteolysis"/>
    <property type="evidence" value="ECO:0007669"/>
    <property type="project" value="InterPro"/>
</dbReference>
<evidence type="ECO:0000256" key="3">
    <source>
        <dbReference type="SAM" id="SignalP"/>
    </source>
</evidence>
<dbReference type="Gene3D" id="2.40.70.10">
    <property type="entry name" value="Acid Proteases"/>
    <property type="match status" value="2"/>
</dbReference>
<dbReference type="CDD" id="cd05471">
    <property type="entry name" value="pepsin_like"/>
    <property type="match status" value="1"/>
</dbReference>
<name>A0A4Y9YRQ0_9AGAM</name>